<accession>A0A1R1YII0</accession>
<dbReference type="Gene3D" id="3.90.79.10">
    <property type="entry name" value="Nucleoside Triphosphate Pyrophosphohydrolase"/>
    <property type="match status" value="2"/>
</dbReference>
<protein>
    <submittedName>
        <fullName evidence="2">Pre-mRNA cleavage factor Im 25 kDa subunit 2</fullName>
    </submittedName>
</protein>
<reference evidence="4" key="2">
    <citation type="submission" date="2017-01" db="EMBL/GenBank/DDBJ databases">
        <authorList>
            <person name="Wang Y."/>
            <person name="White M."/>
            <person name="Kvist S."/>
            <person name="Moncalvo J.-M."/>
        </authorList>
    </citation>
    <scope>NUCLEOTIDE SEQUENCE [LARGE SCALE GENOMIC DNA]</scope>
    <source>
        <strain evidence="4">ID-206-W2</strain>
    </source>
</reference>
<dbReference type="PANTHER" id="PTHR13047">
    <property type="entry name" value="PRE-MRNA CLEAVAGE FACTOR IM, 25KD SUBUNIT"/>
    <property type="match status" value="1"/>
</dbReference>
<proteinExistence type="predicted"/>
<dbReference type="AlphaFoldDB" id="A0A1R1YII0"/>
<dbReference type="EMBL" id="LSSM01000609">
    <property type="protein sequence ID" value="OMJ28393.1"/>
    <property type="molecule type" value="Genomic_DNA"/>
</dbReference>
<comment type="caution">
    <text evidence="2">The sequence shown here is derived from an EMBL/GenBank/DDBJ whole genome shotgun (WGS) entry which is preliminary data.</text>
</comment>
<evidence type="ECO:0000313" key="2">
    <source>
        <dbReference type="EMBL" id="OMJ26693.1"/>
    </source>
</evidence>
<keyword evidence="1" id="KW-1133">Transmembrane helix</keyword>
<feature type="transmembrane region" description="Helical" evidence="1">
    <location>
        <begin position="442"/>
        <end position="462"/>
    </location>
</feature>
<evidence type="ECO:0000313" key="4">
    <source>
        <dbReference type="Proteomes" id="UP000187429"/>
    </source>
</evidence>
<keyword evidence="1" id="KW-0472">Membrane</keyword>
<sequence length="463" mass="50618">MTSTISPKLNIYPLENYVITSKEPLNDEDVSVQARLERLKVEYSSTGHTVKNVEAVMLVHEHGFPHVLMLQTANTYFRLPGTSTFSQANLSENSALAQPGLEADYLLPTPGADIIAAGGANNSIIQSNAQTLANFRKCLNCQLAPLKSDSSLETEFEDLDWQFGEVVSCWYRPNFETEMYPYLPAHVSNPKELVIYQTVNLPERRKLCIPKNSKLVAVPLFELYENSNRYGPQLAALAHNLSSIGPNSPPLSSALFSSPSSSSSSWHALIENLRPASLSATCLSPPSSLLIFPALRLSRLFRRLAVRSSLNASILARFSSSSRCLASPITSSLSTACRISSLRRKCRYTWNSPLPAPALEPIYVFTNSGGGASASAALYPRFFSSSSSAFTGLLGSRSNLSRSARCLSTAVIRPRFLRMTLTPSSGSADSTPNLISGSIRTFYISSQIPLFFLSCLVLFSFLR</sequence>
<evidence type="ECO:0000256" key="1">
    <source>
        <dbReference type="SAM" id="Phobius"/>
    </source>
</evidence>
<gene>
    <name evidence="3" type="ORF">AYI69_g2142</name>
    <name evidence="2" type="ORF">AYI69_g3896</name>
</gene>
<dbReference type="GO" id="GO:0031124">
    <property type="term" value="P:mRNA 3'-end processing"/>
    <property type="evidence" value="ECO:0007669"/>
    <property type="project" value="InterPro"/>
</dbReference>
<dbReference type="EMBL" id="LSSM01001402">
    <property type="protein sequence ID" value="OMJ26693.1"/>
    <property type="molecule type" value="Genomic_DNA"/>
</dbReference>
<keyword evidence="4" id="KW-1185">Reference proteome</keyword>
<name>A0A1R1YII0_9FUNG</name>
<keyword evidence="1" id="KW-0812">Transmembrane</keyword>
<dbReference type="Proteomes" id="UP000187429">
    <property type="component" value="Unassembled WGS sequence"/>
</dbReference>
<dbReference type="InterPro" id="IPR016706">
    <property type="entry name" value="Cleav_polyA_spec_factor_su5"/>
</dbReference>
<dbReference type="GO" id="GO:0005849">
    <property type="term" value="C:mRNA cleavage factor complex"/>
    <property type="evidence" value="ECO:0007669"/>
    <property type="project" value="InterPro"/>
</dbReference>
<dbReference type="Pfam" id="PF13869">
    <property type="entry name" value="NUDIX_2"/>
    <property type="match status" value="2"/>
</dbReference>
<dbReference type="OrthoDB" id="277288at2759"/>
<dbReference type="GO" id="GO:0003729">
    <property type="term" value="F:mRNA binding"/>
    <property type="evidence" value="ECO:0007669"/>
    <property type="project" value="InterPro"/>
</dbReference>
<evidence type="ECO:0000313" key="3">
    <source>
        <dbReference type="EMBL" id="OMJ28393.1"/>
    </source>
</evidence>
<reference evidence="2" key="1">
    <citation type="submission" date="2017-01" db="EMBL/GenBank/DDBJ databases">
        <authorList>
            <person name="Mah S.A."/>
            <person name="Swanson W.J."/>
            <person name="Moy G.W."/>
            <person name="Vacquier V.D."/>
        </authorList>
    </citation>
    <scope>NUCLEOTIDE SEQUENCE [LARGE SCALE GENOMIC DNA]</scope>
    <source>
        <strain evidence="2">ID-206-W2</strain>
    </source>
</reference>
<organism evidence="2 4">
    <name type="scientific">Smittium culicis</name>
    <dbReference type="NCBI Taxonomy" id="133412"/>
    <lineage>
        <taxon>Eukaryota</taxon>
        <taxon>Fungi</taxon>
        <taxon>Fungi incertae sedis</taxon>
        <taxon>Zoopagomycota</taxon>
        <taxon>Kickxellomycotina</taxon>
        <taxon>Harpellomycetes</taxon>
        <taxon>Harpellales</taxon>
        <taxon>Legeriomycetaceae</taxon>
        <taxon>Smittium</taxon>
    </lineage>
</organism>